<dbReference type="STRING" id="231916.A0A409YVF0"/>
<protein>
    <recommendedName>
        <fullName evidence="2">Alpha/beta hydrolase fold-3 domain-containing protein</fullName>
    </recommendedName>
</protein>
<dbReference type="Gene3D" id="3.40.50.1820">
    <property type="entry name" value="alpha/beta hydrolase"/>
    <property type="match status" value="1"/>
</dbReference>
<dbReference type="Pfam" id="PF07859">
    <property type="entry name" value="Abhydrolase_3"/>
    <property type="match status" value="1"/>
</dbReference>
<dbReference type="InParanoid" id="A0A409YVF0"/>
<evidence type="ECO:0000259" key="2">
    <source>
        <dbReference type="Pfam" id="PF07859"/>
    </source>
</evidence>
<feature type="domain" description="Alpha/beta hydrolase fold-3" evidence="2">
    <location>
        <begin position="59"/>
        <end position="291"/>
    </location>
</feature>
<dbReference type="GO" id="GO:0016787">
    <property type="term" value="F:hydrolase activity"/>
    <property type="evidence" value="ECO:0007669"/>
    <property type="project" value="UniProtKB-KW"/>
</dbReference>
<dbReference type="InterPro" id="IPR029058">
    <property type="entry name" value="AB_hydrolase_fold"/>
</dbReference>
<dbReference type="EMBL" id="NHYE01000220">
    <property type="protein sequence ID" value="PPR06938.1"/>
    <property type="molecule type" value="Genomic_DNA"/>
</dbReference>
<dbReference type="Proteomes" id="UP000284706">
    <property type="component" value="Unassembled WGS sequence"/>
</dbReference>
<dbReference type="SUPFAM" id="SSF53474">
    <property type="entry name" value="alpha/beta-Hydrolases"/>
    <property type="match status" value="1"/>
</dbReference>
<accession>A0A409YVF0</accession>
<dbReference type="InterPro" id="IPR013094">
    <property type="entry name" value="AB_hydrolase_3"/>
</dbReference>
<gene>
    <name evidence="3" type="ORF">CVT26_004127</name>
</gene>
<keyword evidence="4" id="KW-1185">Reference proteome</keyword>
<organism evidence="3 4">
    <name type="scientific">Gymnopilus dilepis</name>
    <dbReference type="NCBI Taxonomy" id="231916"/>
    <lineage>
        <taxon>Eukaryota</taxon>
        <taxon>Fungi</taxon>
        <taxon>Dikarya</taxon>
        <taxon>Basidiomycota</taxon>
        <taxon>Agaricomycotina</taxon>
        <taxon>Agaricomycetes</taxon>
        <taxon>Agaricomycetidae</taxon>
        <taxon>Agaricales</taxon>
        <taxon>Agaricineae</taxon>
        <taxon>Hymenogastraceae</taxon>
        <taxon>Gymnopilus</taxon>
    </lineage>
</organism>
<dbReference type="OrthoDB" id="408631at2759"/>
<proteinExistence type="predicted"/>
<evidence type="ECO:0000313" key="3">
    <source>
        <dbReference type="EMBL" id="PPR06938.1"/>
    </source>
</evidence>
<sequence length="319" mass="35037">MDHLELRKKLEQWEPELVKTLPPLPTGLVEEYITIPSSSSPKKLKIIRPSHPPATAPLILLFHGGGFRAGTIEQLTRPGREFAEAFGAVVVSASYLFIPEHPFPAPVEDAYDTLLWVARNAGEAFGVDVRREKGGRGRFVVGGVSAGASLAAVLAALAIERGDLSKEGVEITGSFLAIPRLVEKEILPSEYASLWTSREEYPNGGGEGFSAALTVKFLELTRSLLKPDVHSPLYSPINAPEEVLKQLPRTYIQVGGQDCLRDDGVVYERFLKDRGVEVRLDSHPNLGHGAYNVFAQKGDEDEQRLRDTTMEGMKWLLGL</sequence>
<dbReference type="InterPro" id="IPR050300">
    <property type="entry name" value="GDXG_lipolytic_enzyme"/>
</dbReference>
<dbReference type="FunCoup" id="A0A409YVF0">
    <property type="interactions" value="109"/>
</dbReference>
<evidence type="ECO:0000313" key="4">
    <source>
        <dbReference type="Proteomes" id="UP000284706"/>
    </source>
</evidence>
<name>A0A409YVF0_9AGAR</name>
<keyword evidence="1" id="KW-0378">Hydrolase</keyword>
<dbReference type="AlphaFoldDB" id="A0A409YVF0"/>
<reference evidence="3 4" key="1">
    <citation type="journal article" date="2018" name="Evol. Lett.">
        <title>Horizontal gene cluster transfer increased hallucinogenic mushroom diversity.</title>
        <authorList>
            <person name="Reynolds H.T."/>
            <person name="Vijayakumar V."/>
            <person name="Gluck-Thaler E."/>
            <person name="Korotkin H.B."/>
            <person name="Matheny P.B."/>
            <person name="Slot J.C."/>
        </authorList>
    </citation>
    <scope>NUCLEOTIDE SEQUENCE [LARGE SCALE GENOMIC DNA]</scope>
    <source>
        <strain evidence="3 4">SRW20</strain>
    </source>
</reference>
<dbReference type="PANTHER" id="PTHR48081:SF8">
    <property type="entry name" value="ALPHA_BETA HYDROLASE FOLD-3 DOMAIN-CONTAINING PROTEIN-RELATED"/>
    <property type="match status" value="1"/>
</dbReference>
<dbReference type="PANTHER" id="PTHR48081">
    <property type="entry name" value="AB HYDROLASE SUPERFAMILY PROTEIN C4A8.06C"/>
    <property type="match status" value="1"/>
</dbReference>
<comment type="caution">
    <text evidence="3">The sequence shown here is derived from an EMBL/GenBank/DDBJ whole genome shotgun (WGS) entry which is preliminary data.</text>
</comment>
<evidence type="ECO:0000256" key="1">
    <source>
        <dbReference type="ARBA" id="ARBA00022801"/>
    </source>
</evidence>